<dbReference type="EMBL" id="MFAG01000032">
    <property type="protein sequence ID" value="OGD71434.1"/>
    <property type="molecule type" value="Genomic_DNA"/>
</dbReference>
<organism evidence="2 3">
    <name type="scientific">Candidatus Collierbacteria bacterium RIFCSPHIGHO2_01_FULL_50_25</name>
    <dbReference type="NCBI Taxonomy" id="1817722"/>
    <lineage>
        <taxon>Bacteria</taxon>
        <taxon>Candidatus Collieribacteriota</taxon>
    </lineage>
</organism>
<dbReference type="AlphaFoldDB" id="A0A1F5EWB1"/>
<gene>
    <name evidence="2" type="ORF">A2703_02935</name>
</gene>
<proteinExistence type="predicted"/>
<evidence type="ECO:0000313" key="2">
    <source>
        <dbReference type="EMBL" id="OGD71434.1"/>
    </source>
</evidence>
<feature type="region of interest" description="Disordered" evidence="1">
    <location>
        <begin position="349"/>
        <end position="368"/>
    </location>
</feature>
<accession>A0A1F5EWB1</accession>
<protein>
    <submittedName>
        <fullName evidence="2">Uncharacterized protein</fullName>
    </submittedName>
</protein>
<name>A0A1F5EWB1_9BACT</name>
<evidence type="ECO:0000313" key="3">
    <source>
        <dbReference type="Proteomes" id="UP000177979"/>
    </source>
</evidence>
<dbReference type="Proteomes" id="UP000177979">
    <property type="component" value="Unassembled WGS sequence"/>
</dbReference>
<reference evidence="2 3" key="1">
    <citation type="journal article" date="2016" name="Nat. Commun.">
        <title>Thousands of microbial genomes shed light on interconnected biogeochemical processes in an aquifer system.</title>
        <authorList>
            <person name="Anantharaman K."/>
            <person name="Brown C.T."/>
            <person name="Hug L.A."/>
            <person name="Sharon I."/>
            <person name="Castelle C.J."/>
            <person name="Probst A.J."/>
            <person name="Thomas B.C."/>
            <person name="Singh A."/>
            <person name="Wilkins M.J."/>
            <person name="Karaoz U."/>
            <person name="Brodie E.L."/>
            <person name="Williams K.H."/>
            <person name="Hubbard S.S."/>
            <person name="Banfield J.F."/>
        </authorList>
    </citation>
    <scope>NUCLEOTIDE SEQUENCE [LARGE SCALE GENOMIC DNA]</scope>
</reference>
<sequence>MGETTPLTRRGLLKLIGNAAKYSPFVLAGAGAADKTADEVQVALTDSFESDGISYLPIYEIHSSQKGTIPLPEETSGFFMEYNIIDWVYEHDIHNIYTLPIDELVRVISMRPIDASYLETARQHHFPVAFGDIVRYAQEVYPLIKIASNKDTQQFWNGIYLIVGSALPEATRLALSTKIPKMSRRRFLTLSLAGVGALTGSWLTSNTKMFEEKTIMKAIETDPFNRFLLRLYGMSSNLHPEEPFIFVRNALQALKIKTLAGFTKQTNPHPLIPFDTGAMHGGTEDFIPLPDDFLRLLIAYTNRFYMSQVVKKYTAESVATTRLIAADDSAVFRDLPPLVDKKLLALLRNVPDTPPTSPRPVDQGSSDR</sequence>
<evidence type="ECO:0000256" key="1">
    <source>
        <dbReference type="SAM" id="MobiDB-lite"/>
    </source>
</evidence>
<comment type="caution">
    <text evidence="2">The sequence shown here is derived from an EMBL/GenBank/DDBJ whole genome shotgun (WGS) entry which is preliminary data.</text>
</comment>